<dbReference type="SUPFAM" id="SSF81296">
    <property type="entry name" value="E set domains"/>
    <property type="match status" value="1"/>
</dbReference>
<gene>
    <name evidence="4" type="ORF">C1I63_08970</name>
</gene>
<feature type="compositionally biased region" description="Low complexity" evidence="1">
    <location>
        <begin position="1"/>
        <end position="28"/>
    </location>
</feature>
<dbReference type="EMBL" id="PZPL01000001">
    <property type="protein sequence ID" value="PTL72965.1"/>
    <property type="molecule type" value="Genomic_DNA"/>
</dbReference>
<dbReference type="InterPro" id="IPR014756">
    <property type="entry name" value="Ig_E-set"/>
</dbReference>
<dbReference type="InterPro" id="IPR024301">
    <property type="entry name" value="Amidase_6"/>
</dbReference>
<dbReference type="SUPFAM" id="SSF54001">
    <property type="entry name" value="Cysteine proteinases"/>
    <property type="match status" value="1"/>
</dbReference>
<dbReference type="InterPro" id="IPR002909">
    <property type="entry name" value="IPT_dom"/>
</dbReference>
<evidence type="ECO:0000313" key="4">
    <source>
        <dbReference type="EMBL" id="PTL72965.1"/>
    </source>
</evidence>
<feature type="compositionally biased region" description="Basic and acidic residues" evidence="1">
    <location>
        <begin position="79"/>
        <end position="95"/>
    </location>
</feature>
<keyword evidence="2" id="KW-0472">Membrane</keyword>
<dbReference type="Proteomes" id="UP000241085">
    <property type="component" value="Unassembled WGS sequence"/>
</dbReference>
<organism evidence="4 5">
    <name type="scientific">Rathayibacter caricis DSM 15933</name>
    <dbReference type="NCBI Taxonomy" id="1328867"/>
    <lineage>
        <taxon>Bacteria</taxon>
        <taxon>Bacillati</taxon>
        <taxon>Actinomycetota</taxon>
        <taxon>Actinomycetes</taxon>
        <taxon>Micrococcales</taxon>
        <taxon>Microbacteriaceae</taxon>
        <taxon>Rathayibacter</taxon>
    </lineage>
</organism>
<keyword evidence="2" id="KW-1133">Transmembrane helix</keyword>
<evidence type="ECO:0000259" key="3">
    <source>
        <dbReference type="SMART" id="SM00429"/>
    </source>
</evidence>
<name>A0A2T4UTW4_9MICO</name>
<dbReference type="AlphaFoldDB" id="A0A2T4UTW4"/>
<dbReference type="SMART" id="SM00429">
    <property type="entry name" value="IPT"/>
    <property type="match status" value="1"/>
</dbReference>
<feature type="compositionally biased region" description="Basic and acidic residues" evidence="1">
    <location>
        <begin position="30"/>
        <end position="41"/>
    </location>
</feature>
<keyword evidence="2" id="KW-0812">Transmembrane</keyword>
<evidence type="ECO:0000313" key="5">
    <source>
        <dbReference type="Proteomes" id="UP000241085"/>
    </source>
</evidence>
<dbReference type="GO" id="GO:0005975">
    <property type="term" value="P:carbohydrate metabolic process"/>
    <property type="evidence" value="ECO:0007669"/>
    <property type="project" value="UniProtKB-ARBA"/>
</dbReference>
<accession>A0A2T4UTW4</accession>
<protein>
    <recommendedName>
        <fullName evidence="3">IPT/TIG domain-containing protein</fullName>
    </recommendedName>
</protein>
<feature type="transmembrane region" description="Helical" evidence="2">
    <location>
        <begin position="108"/>
        <end position="129"/>
    </location>
</feature>
<dbReference type="Gene3D" id="2.60.40.10">
    <property type="entry name" value="Immunoglobulins"/>
    <property type="match status" value="1"/>
</dbReference>
<dbReference type="InterPro" id="IPR013783">
    <property type="entry name" value="Ig-like_fold"/>
</dbReference>
<dbReference type="PANTHER" id="PTHR40032:SF1">
    <property type="entry name" value="EXPORTED PROTEIN"/>
    <property type="match status" value="1"/>
</dbReference>
<dbReference type="InterPro" id="IPR038765">
    <property type="entry name" value="Papain-like_cys_pep_sf"/>
</dbReference>
<comment type="caution">
    <text evidence="4">The sequence shown here is derived from an EMBL/GenBank/DDBJ whole genome shotgun (WGS) entry which is preliminary data.</text>
</comment>
<dbReference type="PANTHER" id="PTHR40032">
    <property type="entry name" value="EXPORTED PROTEIN-RELATED"/>
    <property type="match status" value="1"/>
</dbReference>
<dbReference type="Pfam" id="PF01833">
    <property type="entry name" value="TIG"/>
    <property type="match status" value="1"/>
</dbReference>
<dbReference type="Pfam" id="PF12671">
    <property type="entry name" value="Amidase_6"/>
    <property type="match status" value="1"/>
</dbReference>
<feature type="domain" description="IPT/TIG" evidence="3">
    <location>
        <begin position="166"/>
        <end position="247"/>
    </location>
</feature>
<reference evidence="4 5" key="1">
    <citation type="submission" date="2018-03" db="EMBL/GenBank/DDBJ databases">
        <title>Bacteriophage NCPPB3778 and a type I-E CRISPR drive the evolution of the US Biological Select Agent, Rathayibacter toxicus.</title>
        <authorList>
            <person name="Davis E.W.II."/>
            <person name="Tabima J.F."/>
            <person name="Weisberg A.J."/>
            <person name="Dantas Lopes L."/>
            <person name="Wiseman M.S."/>
            <person name="Wiseman M.S."/>
            <person name="Pupko T."/>
            <person name="Belcher M.S."/>
            <person name="Sechler A.J."/>
            <person name="Tancos M.A."/>
            <person name="Schroeder B.K."/>
            <person name="Murray T.D."/>
            <person name="Luster D.G."/>
            <person name="Schneider W.L."/>
            <person name="Rogers E."/>
            <person name="Andreote F.D."/>
            <person name="Grunwald N.J."/>
            <person name="Putnam M.L."/>
            <person name="Chang J.H."/>
        </authorList>
    </citation>
    <scope>NUCLEOTIDE SEQUENCE [LARGE SCALE GENOMIC DNA]</scope>
    <source>
        <strain evidence="4 5">DSM 15933</strain>
    </source>
</reference>
<evidence type="ECO:0000256" key="2">
    <source>
        <dbReference type="SAM" id="Phobius"/>
    </source>
</evidence>
<proteinExistence type="predicted"/>
<evidence type="ECO:0000256" key="1">
    <source>
        <dbReference type="SAM" id="MobiDB-lite"/>
    </source>
</evidence>
<keyword evidence="5" id="KW-1185">Reference proteome</keyword>
<dbReference type="RefSeq" id="WP_107574568.1">
    <property type="nucleotide sequence ID" value="NZ_PZPL01000001.1"/>
</dbReference>
<feature type="region of interest" description="Disordered" evidence="1">
    <location>
        <begin position="1"/>
        <end position="96"/>
    </location>
</feature>
<dbReference type="Gene3D" id="3.90.1720.10">
    <property type="entry name" value="endopeptidase domain like (from Nostoc punctiforme)"/>
    <property type="match status" value="1"/>
</dbReference>
<sequence>MPPSSTRSTPTPSPATPEVVAPAATVAPLTRREAREREGRIRPAVPAAPAQDPRSVRPSAAVPPHPVAETVFVSRRDRRASEGHRQHRPRVEPTRRGSAFLRPTRRHLVLAMSGGLVVVAVAAGASLTIGGSGSSESASASASGTAARTAVPTTVAVLPATTASARVVLSGVSTTTGTVAGGTAVTLQGSNLDSVASVRFGEAEGSVAVENPDRITVIAPPASGEVEGVVPVAFFDASGAPITFDAVTDAAAAVTTDGTPVAQPAIATTAPEPLLADPAADLGSPTPEPTATATATGVLATTKVVASAITFAYTPDPTIEAAKAAAALDASRLASQLDYVETYWNEYNSAQYGVIGGNDCVNFASQSLIARGWSMDSEWSFSAGGGYSSAWASSTAFNSYLAAHPERATPLANDQRDQVEVGDVVQFDWDGSGDWDHTGIVTSVDGDTVLYASHTVDNFDQDIDSASAGRIMFWSI</sequence>